<sequence>MKSIRRVLLMLGVSWLGLGAVSAVDAAGASTTRVQSAPASISTARAPAQALSLSPQPLLAAQTASSGSSTFYGPPFLIGYKDPHYTVDEAAAAWWEWFQNYWGIRPPHCYFTYSSTSDGATTNIFGLMYQDGDQCKGGPEYIPGTAYTYNPGKNIGNGSGGCDGGEGSDDPGAGPTCPESQGSPQVLDPINASTGNKYAQENDYAATRWLTLRRFYNSAAPVIYTNIGSHWRHSFDRTLQLSNPNTTPTTGPLPAITAILFRPDGRQETFNKVNGQWVGDLDVADALSEIDDAQGNATGYTVFIGALRRTETYDTSGLLRTVTDPSGAGITLAYSTASTPSTVAPTTGLLLTVTDPRGRQLNFSYDSSGRVHQVALPDGGALTYTYDSGGDLVSVQYPDGKSKQYIYNESSLTGGANLRSALTGVIDEAGVRYETTTYNTAGGATSESLAGNVESSQLTYNADGTTVVQYPLGLSVKLNFTRVNDVIKVAGSDRPCGAACNQPWTSRTYDANGYPASYTDFSNNVTATTYNAAGLLTQTVELQGQSGQRTTATTWDTARRNPLQQTLADANGTVVGKVAWVYNARGQMLARCEIDPAVASSYACSTSGTAPAGVRRWTFSYCNVVDSAQCPIVGLLLSATGPRTDLAQTTTYSYYLTSSAVNCGTPGAACYQAGDLHTITDALGHVTTIVSYDGAGRVTRTTDANGINADTTYTARGWVATRTIGGATTAFTYTPYGTVASITDPDNVTGSYTYDAAHRLTRITDALGNYVQYTLDAAGNKTAEQVYDSSDMLRKSLSRTYNALGQLTGLTDGLNHTVFNASFTDSYDANGNLVHSTDALGIQRKQGYDALNRLVSTIDNYNGFDAATQNTQSVLVYGPRDELQGVSDPDGLNTTYDYDGLGNATGVHSPDTGVSTYIYDVAGNRIKKTDANGNVSASSYDALNRRTATTYIDSGLNVSYTYDEANSITGCSSSYPIGRPTRVIESAVTTVFCYDARGNVIQKRQMQSAQTDVTQYSYTLGDRLSSVIAPSATATQYTRDTAGRVNSVTVTPTGKLAITAVSGITYLPFGPVVSYTLGNGQTITRSYDADYALTDVVSSVLNLHFARNAMGNITALGSTAGASPAIETYAYDPMYRLTAVNAPSGSAIEAYTYNKSGDRLSKVAGGLATGTYDYQTGTHWLIGIGNGARTYDANGNTTGSAAAGNTYGYGYNRRNRLTVVQLNNQTVGQYTYNAAGQRVAKSATLPQATNERFAYDESNQLIGEYGTTNRDYIWLGELVVAVVDFTGTASTVNYVHADGLNTPRVITDANGSVIWQWNYQANPFGERQPTSSSGYVFNLRFPGQYSDAESGLYQNANRTYDSATGRYIESDPAGLNGGISLFGYAYDSPLEFLDPTGLWPQGGAARVPSAHRPSPGPGGDYGNGAPRGPSQPIGFARPKPEDDRKTPGAWPSAPQDPERDYARCVAGYCSTDPMACHKGQPTRTPIQFQGSGPEAYPGLSVFQDRYPGCTCTQIAPNEAWSNLSQSQNANNWDAAELATKVQEMRNEAREIK</sequence>
<dbReference type="InterPro" id="IPR022385">
    <property type="entry name" value="Rhs_assc_core"/>
</dbReference>
<evidence type="ECO:0000256" key="3">
    <source>
        <dbReference type="SAM" id="SignalP"/>
    </source>
</evidence>
<feature type="domain" description="DUF6531" evidence="4">
    <location>
        <begin position="188"/>
        <end position="270"/>
    </location>
</feature>
<dbReference type="InterPro" id="IPR056823">
    <property type="entry name" value="TEN-like_YD-shell"/>
</dbReference>
<feature type="chain" id="PRO_5011481380" evidence="3">
    <location>
        <begin position="27"/>
        <end position="1552"/>
    </location>
</feature>
<keyword evidence="1" id="KW-0677">Repeat</keyword>
<feature type="signal peptide" evidence="3">
    <location>
        <begin position="1"/>
        <end position="26"/>
    </location>
</feature>
<dbReference type="Proteomes" id="UP000199477">
    <property type="component" value="Unassembled WGS sequence"/>
</dbReference>
<evidence type="ECO:0000313" key="7">
    <source>
        <dbReference type="Proteomes" id="UP000199477"/>
    </source>
</evidence>
<name>A0A1I2K227_9GAMM</name>
<evidence type="ECO:0000256" key="1">
    <source>
        <dbReference type="ARBA" id="ARBA00022737"/>
    </source>
</evidence>
<dbReference type="NCBIfam" id="TIGR01643">
    <property type="entry name" value="YD_repeat_2x"/>
    <property type="match status" value="5"/>
</dbReference>
<feature type="region of interest" description="Disordered" evidence="2">
    <location>
        <begin position="158"/>
        <end position="195"/>
    </location>
</feature>
<accession>A0A1I2K227</accession>
<protein>
    <submittedName>
        <fullName evidence="6">RHS repeat-associated core domain-containing protein</fullName>
    </submittedName>
</protein>
<dbReference type="InterPro" id="IPR031325">
    <property type="entry name" value="RHS_repeat"/>
</dbReference>
<keyword evidence="3" id="KW-0732">Signal</keyword>
<gene>
    <name evidence="6" type="ORF">SAMN02799615_04343</name>
</gene>
<dbReference type="NCBIfam" id="TIGR03696">
    <property type="entry name" value="Rhs_assc_core"/>
    <property type="match status" value="1"/>
</dbReference>
<dbReference type="InterPro" id="IPR050708">
    <property type="entry name" value="T6SS_VgrG/RHS"/>
</dbReference>
<feature type="region of interest" description="Disordered" evidence="2">
    <location>
        <begin position="1403"/>
        <end position="1458"/>
    </location>
</feature>
<evidence type="ECO:0000259" key="4">
    <source>
        <dbReference type="Pfam" id="PF20148"/>
    </source>
</evidence>
<evidence type="ECO:0000256" key="2">
    <source>
        <dbReference type="SAM" id="MobiDB-lite"/>
    </source>
</evidence>
<dbReference type="EMBL" id="FONH01000037">
    <property type="protein sequence ID" value="SFF60230.1"/>
    <property type="molecule type" value="Genomic_DNA"/>
</dbReference>
<feature type="domain" description="Teneurin-like YD-shell" evidence="5">
    <location>
        <begin position="1098"/>
        <end position="1371"/>
    </location>
</feature>
<proteinExistence type="predicted"/>
<organism evidence="6 7">
    <name type="scientific">Dyella marensis</name>
    <dbReference type="NCBI Taxonomy" id="500610"/>
    <lineage>
        <taxon>Bacteria</taxon>
        <taxon>Pseudomonadati</taxon>
        <taxon>Pseudomonadota</taxon>
        <taxon>Gammaproteobacteria</taxon>
        <taxon>Lysobacterales</taxon>
        <taxon>Rhodanobacteraceae</taxon>
        <taxon>Dyella</taxon>
    </lineage>
</organism>
<dbReference type="InterPro" id="IPR006530">
    <property type="entry name" value="YD"/>
</dbReference>
<dbReference type="Pfam" id="PF25023">
    <property type="entry name" value="TEN_YD-shell"/>
    <property type="match status" value="1"/>
</dbReference>
<keyword evidence="7" id="KW-1185">Reference proteome</keyword>
<evidence type="ECO:0000313" key="6">
    <source>
        <dbReference type="EMBL" id="SFF60230.1"/>
    </source>
</evidence>
<dbReference type="InterPro" id="IPR045351">
    <property type="entry name" value="DUF6531"/>
</dbReference>
<dbReference type="Pfam" id="PF20148">
    <property type="entry name" value="DUF6531"/>
    <property type="match status" value="1"/>
</dbReference>
<dbReference type="PRINTS" id="PR00394">
    <property type="entry name" value="RHSPROTEIN"/>
</dbReference>
<dbReference type="Pfam" id="PF05593">
    <property type="entry name" value="RHS_repeat"/>
    <property type="match status" value="6"/>
</dbReference>
<dbReference type="PANTHER" id="PTHR32305:SF15">
    <property type="entry name" value="PROTEIN RHSA-RELATED"/>
    <property type="match status" value="1"/>
</dbReference>
<evidence type="ECO:0000259" key="5">
    <source>
        <dbReference type="Pfam" id="PF25023"/>
    </source>
</evidence>
<dbReference type="PANTHER" id="PTHR32305">
    <property type="match status" value="1"/>
</dbReference>
<dbReference type="Gene3D" id="2.180.10.10">
    <property type="entry name" value="RHS repeat-associated core"/>
    <property type="match status" value="4"/>
</dbReference>
<reference evidence="7" key="1">
    <citation type="submission" date="2016-10" db="EMBL/GenBank/DDBJ databases">
        <authorList>
            <person name="Varghese N."/>
            <person name="Submissions S."/>
        </authorList>
    </citation>
    <scope>NUCLEOTIDE SEQUENCE [LARGE SCALE GENOMIC DNA]</scope>
    <source>
        <strain evidence="7">UNC178MFTsu3.1</strain>
    </source>
</reference>
<dbReference type="STRING" id="500610.SAMN02799615_04343"/>